<organism evidence="3 4">
    <name type="scientific">Microlunatus endophyticus</name>
    <dbReference type="NCBI Taxonomy" id="1716077"/>
    <lineage>
        <taxon>Bacteria</taxon>
        <taxon>Bacillati</taxon>
        <taxon>Actinomycetota</taxon>
        <taxon>Actinomycetes</taxon>
        <taxon>Propionibacteriales</taxon>
        <taxon>Propionibacteriaceae</taxon>
        <taxon>Microlunatus</taxon>
    </lineage>
</organism>
<evidence type="ECO:0000256" key="1">
    <source>
        <dbReference type="SAM" id="MobiDB-lite"/>
    </source>
</evidence>
<dbReference type="RefSeq" id="WP_188895862.1">
    <property type="nucleotide sequence ID" value="NZ_BMMZ01000006.1"/>
</dbReference>
<evidence type="ECO:0000313" key="3">
    <source>
        <dbReference type="EMBL" id="GGL66770.1"/>
    </source>
</evidence>
<reference evidence="3" key="1">
    <citation type="journal article" date="2014" name="Int. J. Syst. Evol. Microbiol.">
        <title>Complete genome sequence of Corynebacterium casei LMG S-19264T (=DSM 44701T), isolated from a smear-ripened cheese.</title>
        <authorList>
            <consortium name="US DOE Joint Genome Institute (JGI-PGF)"/>
            <person name="Walter F."/>
            <person name="Albersmeier A."/>
            <person name="Kalinowski J."/>
            <person name="Ruckert C."/>
        </authorList>
    </citation>
    <scope>NUCLEOTIDE SEQUENCE</scope>
    <source>
        <strain evidence="3">CGMCC 4.7306</strain>
    </source>
</reference>
<feature type="compositionally biased region" description="Polar residues" evidence="1">
    <location>
        <begin position="37"/>
        <end position="50"/>
    </location>
</feature>
<feature type="region of interest" description="Disordered" evidence="1">
    <location>
        <begin position="37"/>
        <end position="62"/>
    </location>
</feature>
<dbReference type="Pfam" id="PF10646">
    <property type="entry name" value="Germane"/>
    <property type="match status" value="1"/>
</dbReference>
<dbReference type="PROSITE" id="PS51257">
    <property type="entry name" value="PROKAR_LIPOPROTEIN"/>
    <property type="match status" value="1"/>
</dbReference>
<accession>A0A917SBR2</accession>
<dbReference type="SUPFAM" id="SSF82171">
    <property type="entry name" value="DPP6 N-terminal domain-like"/>
    <property type="match status" value="1"/>
</dbReference>
<keyword evidence="4" id="KW-1185">Reference proteome</keyword>
<sequence>MTARLIGRRPGRVVLLVGSLITALLLAGCVSVPTSGSVEQADSGTRQGNSRPEVVPKPPVQNASPRVIIDGFLLAMSRYQPGYQIAKQFLTTSARAHWRPEDKITIYNNPKYDSTQTNVVLSMSKVGQVGADGSFNATSGPLTQDFAMQKDAKGQWRISNPPDGLLISDTSFSATYTSYNLYFFDPQFRTLVPDPIYLPIDGQTASALLQALLRGPTDALRPAVATAFPRTSLNSVPVVDGIAQISLGRQAASLKDEQLSQMSAQIAWTLGQIDDSTPKGFRLTANGSMLQVPGQIGKGDSAYVPIGYGAQFGPIPERTSDDLLAVQDKAVVTVRADGSQTTPLAGALGRKGPSIDSLAVAGDAKTVAVVTDNQHLLRSQSAGANSTRTLLYNQQSLLRPDYTRFNELWAVSGSPEHQVVRVFRGNSTKPTIVPAPWLAKERLVNFQISPDGTRMAVIAQVGDHDVLAIAPIIRGDTVRLGDLHVIDLADSDSTQVQQLADLGWISATRLLILGAASEGASFEPYGVEIDGSQFERVGTSDNWGATSLATSVDRSGAYHAVVSGRNAKSWLYRSGDQWSLLPGSLSSAAYPG</sequence>
<gene>
    <name evidence="3" type="primary">lpqB</name>
    <name evidence="3" type="ORF">GCM10011575_26600</name>
</gene>
<dbReference type="EMBL" id="BMMZ01000006">
    <property type="protein sequence ID" value="GGL66770.1"/>
    <property type="molecule type" value="Genomic_DNA"/>
</dbReference>
<name>A0A917SBR2_9ACTN</name>
<dbReference type="InterPro" id="IPR059026">
    <property type="entry name" value="LpqB_N"/>
</dbReference>
<reference evidence="3" key="2">
    <citation type="submission" date="2020-09" db="EMBL/GenBank/DDBJ databases">
        <authorList>
            <person name="Sun Q."/>
            <person name="Zhou Y."/>
        </authorList>
    </citation>
    <scope>NUCLEOTIDE SEQUENCE</scope>
    <source>
        <strain evidence="3">CGMCC 4.7306</strain>
    </source>
</reference>
<dbReference type="Pfam" id="PF10647">
    <property type="entry name" value="Gmad1"/>
    <property type="match status" value="1"/>
</dbReference>
<dbReference type="AlphaFoldDB" id="A0A917SBR2"/>
<feature type="domain" description="GerMN" evidence="2">
    <location>
        <begin position="205"/>
        <end position="294"/>
    </location>
</feature>
<dbReference type="Proteomes" id="UP000613840">
    <property type="component" value="Unassembled WGS sequence"/>
</dbReference>
<keyword evidence="3" id="KW-0449">Lipoprotein</keyword>
<dbReference type="InterPro" id="IPR018910">
    <property type="entry name" value="LpqB_C"/>
</dbReference>
<comment type="caution">
    <text evidence="3">The sequence shown here is derived from an EMBL/GenBank/DDBJ whole genome shotgun (WGS) entry which is preliminary data.</text>
</comment>
<dbReference type="Pfam" id="PF25976">
    <property type="entry name" value="LpqB_N"/>
    <property type="match status" value="1"/>
</dbReference>
<evidence type="ECO:0000259" key="2">
    <source>
        <dbReference type="SMART" id="SM00909"/>
    </source>
</evidence>
<dbReference type="InterPro" id="IPR019606">
    <property type="entry name" value="GerMN"/>
</dbReference>
<proteinExistence type="predicted"/>
<protein>
    <submittedName>
        <fullName evidence="3">Lipoprotein LpqB</fullName>
    </submittedName>
</protein>
<evidence type="ECO:0000313" key="4">
    <source>
        <dbReference type="Proteomes" id="UP000613840"/>
    </source>
</evidence>
<dbReference type="SMART" id="SM00909">
    <property type="entry name" value="Germane"/>
    <property type="match status" value="1"/>
</dbReference>